<keyword evidence="4" id="KW-1185">Reference proteome</keyword>
<evidence type="ECO:0000259" key="2">
    <source>
        <dbReference type="PROSITE" id="PS50995"/>
    </source>
</evidence>
<dbReference type="PANTHER" id="PTHR33164:SF43">
    <property type="entry name" value="HTH-TYPE TRANSCRIPTIONAL REPRESSOR YETL"/>
    <property type="match status" value="1"/>
</dbReference>
<dbReference type="InterPro" id="IPR036388">
    <property type="entry name" value="WH-like_DNA-bd_sf"/>
</dbReference>
<evidence type="ECO:0000256" key="1">
    <source>
        <dbReference type="SAM" id="MobiDB-lite"/>
    </source>
</evidence>
<dbReference type="PANTHER" id="PTHR33164">
    <property type="entry name" value="TRANSCRIPTIONAL REGULATOR, MARR FAMILY"/>
    <property type="match status" value="1"/>
</dbReference>
<dbReference type="Proteomes" id="UP001447516">
    <property type="component" value="Unassembled WGS sequence"/>
</dbReference>
<feature type="domain" description="HTH marR-type" evidence="2">
    <location>
        <begin position="51"/>
        <end position="187"/>
    </location>
</feature>
<evidence type="ECO:0000313" key="3">
    <source>
        <dbReference type="EMBL" id="MEN3536731.1"/>
    </source>
</evidence>
<dbReference type="InterPro" id="IPR000835">
    <property type="entry name" value="HTH_MarR-typ"/>
</dbReference>
<feature type="compositionally biased region" description="Basic and acidic residues" evidence="1">
    <location>
        <begin position="1"/>
        <end position="10"/>
    </location>
</feature>
<gene>
    <name evidence="3" type="ORF">AAH991_16575</name>
</gene>
<dbReference type="SUPFAM" id="SSF46785">
    <property type="entry name" value="Winged helix' DNA-binding domain"/>
    <property type="match status" value="1"/>
</dbReference>
<proteinExistence type="predicted"/>
<dbReference type="InterPro" id="IPR039422">
    <property type="entry name" value="MarR/SlyA-like"/>
</dbReference>
<feature type="compositionally biased region" description="Pro residues" evidence="1">
    <location>
        <begin position="25"/>
        <end position="44"/>
    </location>
</feature>
<dbReference type="InterPro" id="IPR036390">
    <property type="entry name" value="WH_DNA-bd_sf"/>
</dbReference>
<feature type="region of interest" description="Disordered" evidence="1">
    <location>
        <begin position="1"/>
        <end position="49"/>
    </location>
</feature>
<dbReference type="PROSITE" id="PS50995">
    <property type="entry name" value="HTH_MARR_2"/>
    <property type="match status" value="1"/>
</dbReference>
<name>A0ABV0AS16_9ACTN</name>
<comment type="caution">
    <text evidence="3">The sequence shown here is derived from an EMBL/GenBank/DDBJ whole genome shotgun (WGS) entry which is preliminary data.</text>
</comment>
<dbReference type="Gene3D" id="1.10.10.10">
    <property type="entry name" value="Winged helix-like DNA-binding domain superfamily/Winged helix DNA-binding domain"/>
    <property type="match status" value="1"/>
</dbReference>
<dbReference type="EMBL" id="JBDJAW010000012">
    <property type="protein sequence ID" value="MEN3536731.1"/>
    <property type="molecule type" value="Genomic_DNA"/>
</dbReference>
<dbReference type="PRINTS" id="PR00598">
    <property type="entry name" value="HTHMARR"/>
</dbReference>
<accession>A0ABV0AS16</accession>
<sequence>MNDSPAERRTGTGAAAAPRPHHDPATPPAAPTPAPAPSPAPSPAPEEDAERGCLIARLAELQRSMGRFFARDRSMPLLASTLTMQQLKVVMFLSFAGPTSGQELARHLGVGLATVTGIVDRVVAQGLASRHEDPHDRRVRRVELTEAGRHLTTEIIEAGTGGYIRLLRHLDTETLRTMETVMRKIEDAMREMHADDAGTA</sequence>
<organism evidence="3 4">
    <name type="scientific">Microbispora maris</name>
    <dbReference type="NCBI Taxonomy" id="3144104"/>
    <lineage>
        <taxon>Bacteria</taxon>
        <taxon>Bacillati</taxon>
        <taxon>Actinomycetota</taxon>
        <taxon>Actinomycetes</taxon>
        <taxon>Streptosporangiales</taxon>
        <taxon>Streptosporangiaceae</taxon>
        <taxon>Microbispora</taxon>
    </lineage>
</organism>
<evidence type="ECO:0000313" key="4">
    <source>
        <dbReference type="Proteomes" id="UP001447516"/>
    </source>
</evidence>
<dbReference type="Pfam" id="PF01047">
    <property type="entry name" value="MarR"/>
    <property type="match status" value="1"/>
</dbReference>
<reference evidence="3 4" key="1">
    <citation type="submission" date="2024-05" db="EMBL/GenBank/DDBJ databases">
        <title>Microbispora sp.ZYX-F-249.</title>
        <authorList>
            <person name="Xie H."/>
        </authorList>
    </citation>
    <scope>NUCLEOTIDE SEQUENCE [LARGE SCALE GENOMIC DNA]</scope>
    <source>
        <strain evidence="3 4">ZYX-F-249</strain>
    </source>
</reference>
<protein>
    <submittedName>
        <fullName evidence="3">MarR family transcriptional regulator</fullName>
    </submittedName>
</protein>
<dbReference type="SMART" id="SM00347">
    <property type="entry name" value="HTH_MARR"/>
    <property type="match status" value="1"/>
</dbReference>
<dbReference type="RefSeq" id="WP_346226717.1">
    <property type="nucleotide sequence ID" value="NZ_JBDJAW010000012.1"/>
</dbReference>